<dbReference type="GeneID" id="43647211"/>
<evidence type="ECO:0000313" key="10">
    <source>
        <dbReference type="Proteomes" id="UP000325672"/>
    </source>
</evidence>
<dbReference type="Proteomes" id="UP000325672">
    <property type="component" value="Unassembled WGS sequence"/>
</dbReference>
<accession>A0A5N6T4N4</accession>
<evidence type="ECO:0000313" key="9">
    <source>
        <dbReference type="EMBL" id="KAE8141267.1"/>
    </source>
</evidence>
<keyword evidence="4" id="KW-0238">DNA-binding</keyword>
<dbReference type="CDD" id="cd00067">
    <property type="entry name" value="GAL4"/>
    <property type="match status" value="1"/>
</dbReference>
<keyword evidence="1" id="KW-0479">Metal-binding</keyword>
<keyword evidence="5" id="KW-0804">Transcription</keyword>
<protein>
    <recommendedName>
        <fullName evidence="8">Xylanolytic transcriptional activator regulatory domain-containing protein</fullName>
    </recommendedName>
</protein>
<evidence type="ECO:0000256" key="5">
    <source>
        <dbReference type="ARBA" id="ARBA00023163"/>
    </source>
</evidence>
<dbReference type="GO" id="GO:0009893">
    <property type="term" value="P:positive regulation of metabolic process"/>
    <property type="evidence" value="ECO:0007669"/>
    <property type="project" value="UniProtKB-ARBA"/>
</dbReference>
<dbReference type="InterPro" id="IPR052073">
    <property type="entry name" value="Amide_Lactam_Regulators"/>
</dbReference>
<evidence type="ECO:0000259" key="8">
    <source>
        <dbReference type="SMART" id="SM00906"/>
    </source>
</evidence>
<dbReference type="InterPro" id="IPR036864">
    <property type="entry name" value="Zn2-C6_fun-type_DNA-bd_sf"/>
</dbReference>
<evidence type="ECO:0000256" key="1">
    <source>
        <dbReference type="ARBA" id="ARBA00022723"/>
    </source>
</evidence>
<dbReference type="PANTHER" id="PTHR47171">
    <property type="entry name" value="FARA-RELATED"/>
    <property type="match status" value="1"/>
</dbReference>
<evidence type="ECO:0000256" key="4">
    <source>
        <dbReference type="ARBA" id="ARBA00023125"/>
    </source>
</evidence>
<feature type="compositionally biased region" description="Low complexity" evidence="7">
    <location>
        <begin position="111"/>
        <end position="120"/>
    </location>
</feature>
<keyword evidence="2" id="KW-0862">Zinc</keyword>
<dbReference type="InterPro" id="IPR001138">
    <property type="entry name" value="Zn2Cys6_DnaBD"/>
</dbReference>
<organism evidence="9 10">
    <name type="scientific">Aspergillus pseudotamarii</name>
    <dbReference type="NCBI Taxonomy" id="132259"/>
    <lineage>
        <taxon>Eukaryota</taxon>
        <taxon>Fungi</taxon>
        <taxon>Dikarya</taxon>
        <taxon>Ascomycota</taxon>
        <taxon>Pezizomycotina</taxon>
        <taxon>Eurotiomycetes</taxon>
        <taxon>Eurotiomycetidae</taxon>
        <taxon>Eurotiales</taxon>
        <taxon>Aspergillaceae</taxon>
        <taxon>Aspergillus</taxon>
        <taxon>Aspergillus subgen. Circumdati</taxon>
    </lineage>
</organism>
<keyword evidence="6" id="KW-0539">Nucleus</keyword>
<dbReference type="RefSeq" id="XP_031917330.1">
    <property type="nucleotide sequence ID" value="XM_032063001.1"/>
</dbReference>
<dbReference type="CDD" id="cd12148">
    <property type="entry name" value="fungal_TF_MHR"/>
    <property type="match status" value="1"/>
</dbReference>
<feature type="domain" description="Xylanolytic transcriptional activator regulatory" evidence="8">
    <location>
        <begin position="323"/>
        <end position="389"/>
    </location>
</feature>
<dbReference type="EMBL" id="ML743558">
    <property type="protein sequence ID" value="KAE8141267.1"/>
    <property type="molecule type" value="Genomic_DNA"/>
</dbReference>
<evidence type="ECO:0000256" key="6">
    <source>
        <dbReference type="ARBA" id="ARBA00023242"/>
    </source>
</evidence>
<evidence type="ECO:0000256" key="3">
    <source>
        <dbReference type="ARBA" id="ARBA00023015"/>
    </source>
</evidence>
<keyword evidence="3" id="KW-0805">Transcription regulation</keyword>
<dbReference type="GO" id="GO:0008270">
    <property type="term" value="F:zinc ion binding"/>
    <property type="evidence" value="ECO:0007669"/>
    <property type="project" value="InterPro"/>
</dbReference>
<dbReference type="PANTHER" id="PTHR47171:SF6">
    <property type="entry name" value="SPECIFIC TRANSCRIPTION FACTOR, PUTATIVE (AFU_ORTHOLOGUE AFUA_2G06130)-RELATED"/>
    <property type="match status" value="1"/>
</dbReference>
<dbReference type="SUPFAM" id="SSF57701">
    <property type="entry name" value="Zn2/Cys6 DNA-binding domain"/>
    <property type="match status" value="1"/>
</dbReference>
<gene>
    <name evidence="9" type="ORF">BDV38DRAFT_296798</name>
</gene>
<dbReference type="GO" id="GO:0003677">
    <property type="term" value="F:DNA binding"/>
    <property type="evidence" value="ECO:0007669"/>
    <property type="project" value="UniProtKB-KW"/>
</dbReference>
<name>A0A5N6T4N4_ASPPS</name>
<sequence>MSGNLTFVSYHDMSDRSRRIRLRRACNECRRRKRRCNHQLRTSSGGSSSPSHNLVWTESQTVSQTNDSGAGSRIQWTNAQELSPSPSSRPVQGEQDQPSPHRPEEPEQQRQRQQNQTQESLRLDAHASPHTTRFVGDLNPEARLLGETTTPEDAQEMAPGEVGVWVQPRRSSKCAPGGEGLPQAGAAVISPSRNSKRSHPPVSDILPHRTIKALSDIYFANIHPMIPLLDEAEYWQQMSRGTIPSPLVHVVCLLAAKDNTAGQHLKLIQSRDAVVPVREFCCQLYVSLSTVLSRRTTLEKTTLIRILGLLSLHQEGNEGMDESSSCIAQAMHSAQSLALHLPRPNDVRNELRRIFWCLWILDRLNAATNSRPCVMADIDIAVPDLTPEESGSVAFDVCFRIAKILNQVIALYRPTAKDPASGWDTDFPGFEQVMDEMHAWQLSSSTIATLHIFYLATAILAHRLKTITTLPSPTPARLRQQLSAIQVIRYMQDSDRLDALHPFPVVVYAASLALSVSYQQLRYSRLPGEQEDARHDFNTGCDILQELRLKWVSADAMASLAHRISAALDQLPSLDVLRINRSDIAERDNTLTDRQGMTGDVVEGADSQSSADVPMANRPTDFQATQPHLETMDLFSGMDDVSWMYLDAENPVSFDVFPLMNFEAPYTSW</sequence>
<reference evidence="9 10" key="1">
    <citation type="submission" date="2019-04" db="EMBL/GenBank/DDBJ databases">
        <title>Friends and foes A comparative genomics study of 23 Aspergillus species from section Flavi.</title>
        <authorList>
            <consortium name="DOE Joint Genome Institute"/>
            <person name="Kjaerbolling I."/>
            <person name="Vesth T."/>
            <person name="Frisvad J.C."/>
            <person name="Nybo J.L."/>
            <person name="Theobald S."/>
            <person name="Kildgaard S."/>
            <person name="Isbrandt T."/>
            <person name="Kuo A."/>
            <person name="Sato A."/>
            <person name="Lyhne E.K."/>
            <person name="Kogle M.E."/>
            <person name="Wiebenga A."/>
            <person name="Kun R.S."/>
            <person name="Lubbers R.J."/>
            <person name="Makela M.R."/>
            <person name="Barry K."/>
            <person name="Chovatia M."/>
            <person name="Clum A."/>
            <person name="Daum C."/>
            <person name="Haridas S."/>
            <person name="He G."/>
            <person name="LaButti K."/>
            <person name="Lipzen A."/>
            <person name="Mondo S."/>
            <person name="Riley R."/>
            <person name="Salamov A."/>
            <person name="Simmons B.A."/>
            <person name="Magnuson J.K."/>
            <person name="Henrissat B."/>
            <person name="Mortensen U.H."/>
            <person name="Larsen T.O."/>
            <person name="Devries R.P."/>
            <person name="Grigoriev I.V."/>
            <person name="Machida M."/>
            <person name="Baker S.E."/>
            <person name="Andersen M.R."/>
        </authorList>
    </citation>
    <scope>NUCLEOTIDE SEQUENCE [LARGE SCALE GENOMIC DNA]</scope>
    <source>
        <strain evidence="9 10">CBS 117625</strain>
    </source>
</reference>
<dbReference type="InterPro" id="IPR007219">
    <property type="entry name" value="XnlR_reg_dom"/>
</dbReference>
<keyword evidence="10" id="KW-1185">Reference proteome</keyword>
<feature type="compositionally biased region" description="Polar residues" evidence="7">
    <location>
        <begin position="52"/>
        <end position="96"/>
    </location>
</feature>
<dbReference type="GO" id="GO:0000981">
    <property type="term" value="F:DNA-binding transcription factor activity, RNA polymerase II-specific"/>
    <property type="evidence" value="ECO:0007669"/>
    <property type="project" value="InterPro"/>
</dbReference>
<dbReference type="GO" id="GO:0006351">
    <property type="term" value="P:DNA-templated transcription"/>
    <property type="evidence" value="ECO:0007669"/>
    <property type="project" value="InterPro"/>
</dbReference>
<dbReference type="AlphaFoldDB" id="A0A5N6T4N4"/>
<evidence type="ECO:0000256" key="2">
    <source>
        <dbReference type="ARBA" id="ARBA00022833"/>
    </source>
</evidence>
<feature type="region of interest" description="Disordered" evidence="7">
    <location>
        <begin position="36"/>
        <end position="204"/>
    </location>
</feature>
<dbReference type="Pfam" id="PF04082">
    <property type="entry name" value="Fungal_trans"/>
    <property type="match status" value="1"/>
</dbReference>
<proteinExistence type="predicted"/>
<feature type="compositionally biased region" description="Basic and acidic residues" evidence="7">
    <location>
        <begin position="99"/>
        <end position="110"/>
    </location>
</feature>
<evidence type="ECO:0000256" key="7">
    <source>
        <dbReference type="SAM" id="MobiDB-lite"/>
    </source>
</evidence>
<dbReference type="SMART" id="SM00906">
    <property type="entry name" value="Fungal_trans"/>
    <property type="match status" value="1"/>
</dbReference>
<dbReference type="OrthoDB" id="10031947at2759"/>